<gene>
    <name evidence="1" type="ORF">N568_0109350</name>
</gene>
<evidence type="ECO:0000313" key="2">
    <source>
        <dbReference type="Proteomes" id="UP000018692"/>
    </source>
</evidence>
<reference evidence="1 2" key="1">
    <citation type="submission" date="2013-07" db="EMBL/GenBank/DDBJ databases">
        <title>Isolation of Lactococcus garvieae strain TRF1 from the fecal material of a timber rattlesnake.</title>
        <authorList>
            <person name="McLaughlin R.W."/>
            <person name="Cochran P.A."/>
            <person name="Dowd S.E."/>
        </authorList>
    </citation>
    <scope>NUCLEOTIDE SEQUENCE [LARGE SCALE GENOMIC DNA]</scope>
    <source>
        <strain evidence="1 2">TRF1</strain>
    </source>
</reference>
<organism evidence="1 2">
    <name type="scientific">Lactococcus garvieae TRF1</name>
    <dbReference type="NCBI Taxonomy" id="1380772"/>
    <lineage>
        <taxon>Bacteria</taxon>
        <taxon>Bacillati</taxon>
        <taxon>Bacillota</taxon>
        <taxon>Bacilli</taxon>
        <taxon>Lactobacillales</taxon>
        <taxon>Streptococcaceae</taxon>
        <taxon>Lactococcus</taxon>
    </lineage>
</organism>
<dbReference type="AlphaFoldDB" id="V8ANH8"/>
<accession>V8ANH8</accession>
<comment type="caution">
    <text evidence="1">The sequence shown here is derived from an EMBL/GenBank/DDBJ whole genome shotgun (WGS) entry which is preliminary data.</text>
</comment>
<evidence type="ECO:0000313" key="1">
    <source>
        <dbReference type="EMBL" id="ETD04175.1"/>
    </source>
</evidence>
<dbReference type="Proteomes" id="UP000018692">
    <property type="component" value="Unassembled WGS sequence"/>
</dbReference>
<dbReference type="EMBL" id="AVFE01000037">
    <property type="protein sequence ID" value="ETD04175.1"/>
    <property type="molecule type" value="Genomic_DNA"/>
</dbReference>
<proteinExistence type="predicted"/>
<dbReference type="PATRIC" id="fig|1380772.3.peg.1790"/>
<name>V8ANH8_9LACT</name>
<protein>
    <submittedName>
        <fullName evidence="1">Uncharacterized protein</fullName>
    </submittedName>
</protein>
<sequence length="60" mass="6976">MLLHYTLQGVTKQIQVDEIGDLIDEFGQQNVLETIIDLFAQDDDDLFNILEHLVDDAWEE</sequence>